<organism evidence="2 3">
    <name type="scientific">Pseudomonas phage PhiPA3</name>
    <name type="common">Pseudomonas aeruginosa phage PhiPA3</name>
    <dbReference type="NCBI Taxonomy" id="998086"/>
    <lineage>
        <taxon>Viruses</taxon>
        <taxon>Duplodnaviria</taxon>
        <taxon>Heunggongvirae</taxon>
        <taxon>Uroviricota</taxon>
        <taxon>Caudoviricetes</taxon>
        <taxon>Chimalliviridae</taxon>
        <taxon>Miltoncavirus</taxon>
        <taxon>Miltoncavirus PhiPA3</taxon>
    </lineage>
</organism>
<keyword evidence="1" id="KW-0472">Membrane</keyword>
<sequence>MKTVSIVAITISAVVAVGFTAAAIYTHNRNEARIEKRDAFIDSICGDLAEAVAKYKRTADYDKLVDSLREDGLSPEDLVNRVRFAVAAKLLPRFEKRLEKNKDEYSEEDFGIILSRLHTFTKRVIY</sequence>
<evidence type="ECO:0000313" key="3">
    <source>
        <dbReference type="Proteomes" id="UP000008388"/>
    </source>
</evidence>
<keyword evidence="3" id="KW-1185">Reference proteome</keyword>
<keyword evidence="1" id="KW-1133">Transmembrane helix</keyword>
<dbReference type="KEGG" id="vg:26643642"/>
<evidence type="ECO:0000313" key="2">
    <source>
        <dbReference type="EMBL" id="AEH03537.1"/>
    </source>
</evidence>
<gene>
    <name evidence="2" type="primary">113</name>
</gene>
<dbReference type="RefSeq" id="YP_009217193.1">
    <property type="nucleotide sequence ID" value="NC_028999.1"/>
</dbReference>
<reference evidence="2 3" key="1">
    <citation type="journal article" date="2011" name="Microbiology">
        <title>The Pseudomonas aeruginosa generalized transducing phage phiPA3 is a new member of the phiKZ-like group of 'jumbo' phages, and infects model laboratory strains and clinical isolates from cystic fibrosis patients.</title>
        <authorList>
            <person name="Monson R."/>
            <person name="Foulds I."/>
            <person name="Foweraker J."/>
            <person name="Welch M."/>
            <person name="Salmond G.P."/>
        </authorList>
    </citation>
    <scope>NUCLEOTIDE SEQUENCE [LARGE SCALE GENOMIC DNA]</scope>
</reference>
<feature type="transmembrane region" description="Helical" evidence="1">
    <location>
        <begin position="6"/>
        <end position="27"/>
    </location>
</feature>
<accession>F8SJY8</accession>
<dbReference type="Proteomes" id="UP000008388">
    <property type="component" value="Segment"/>
</dbReference>
<protein>
    <submittedName>
        <fullName evidence="2">Uncharacterized protein 113</fullName>
    </submittedName>
</protein>
<organismHost>
    <name type="scientific">Pseudomonas aeruginosa</name>
    <dbReference type="NCBI Taxonomy" id="287"/>
</organismHost>
<keyword evidence="1" id="KW-0812">Transmembrane</keyword>
<name>F8SJY8_BPPA3</name>
<proteinExistence type="predicted"/>
<dbReference type="GeneID" id="26643642"/>
<dbReference type="EMBL" id="HQ630627">
    <property type="protein sequence ID" value="AEH03537.1"/>
    <property type="molecule type" value="Genomic_DNA"/>
</dbReference>
<evidence type="ECO:0000256" key="1">
    <source>
        <dbReference type="SAM" id="Phobius"/>
    </source>
</evidence>